<evidence type="ECO:0000313" key="1">
    <source>
        <dbReference type="EMBL" id="TSE21483.1"/>
    </source>
</evidence>
<accession>A0A554WD23</accession>
<dbReference type="RefSeq" id="WP_221933828.1">
    <property type="nucleotide sequence ID" value="NZ_VJNB01000001.1"/>
</dbReference>
<evidence type="ECO:0000313" key="2">
    <source>
        <dbReference type="Proteomes" id="UP000315736"/>
    </source>
</evidence>
<sequence length="94" mass="10302">MIIIFAVCGWACAQPAGESGVRTPPSGGPEPKVERLIHADGYSRIEELRIGGRTRSIEVQTRSAVPGYEVRPIDPAQDDRRSGAGQRQWRVLAF</sequence>
<name>A0A554WD23_9BURK</name>
<reference evidence="1 2" key="1">
    <citation type="submission" date="2019-07" db="EMBL/GenBank/DDBJ databases">
        <title>Tepidimonas alkaliphilus YIM 72238 draft genome.</title>
        <authorList>
            <person name="Da Costa M.S."/>
            <person name="Froufe H.J.C."/>
            <person name="Egas C."/>
            <person name="Albuquerque L."/>
        </authorList>
    </citation>
    <scope>NUCLEOTIDE SEQUENCE [LARGE SCALE GENOMIC DNA]</scope>
    <source>
        <strain evidence="1 2">YIM 72238</strain>
    </source>
</reference>
<keyword evidence="2" id="KW-1185">Reference proteome</keyword>
<gene>
    <name evidence="1" type="ORF">Talka_00158</name>
</gene>
<protein>
    <recommendedName>
        <fullName evidence="3">DUF2782 domain-containing protein</fullName>
    </recommendedName>
</protein>
<dbReference type="AlphaFoldDB" id="A0A554WD23"/>
<organism evidence="1 2">
    <name type="scientific">Tepidimonas alkaliphilus</name>
    <dbReference type="NCBI Taxonomy" id="2588942"/>
    <lineage>
        <taxon>Bacteria</taxon>
        <taxon>Pseudomonadati</taxon>
        <taxon>Pseudomonadota</taxon>
        <taxon>Betaproteobacteria</taxon>
        <taxon>Burkholderiales</taxon>
        <taxon>Tepidimonas</taxon>
    </lineage>
</organism>
<proteinExistence type="predicted"/>
<dbReference type="Proteomes" id="UP000315736">
    <property type="component" value="Unassembled WGS sequence"/>
</dbReference>
<evidence type="ECO:0008006" key="3">
    <source>
        <dbReference type="Google" id="ProtNLM"/>
    </source>
</evidence>
<comment type="caution">
    <text evidence="1">The sequence shown here is derived from an EMBL/GenBank/DDBJ whole genome shotgun (WGS) entry which is preliminary data.</text>
</comment>
<dbReference type="EMBL" id="VJNB01000001">
    <property type="protein sequence ID" value="TSE21483.1"/>
    <property type="molecule type" value="Genomic_DNA"/>
</dbReference>